<protein>
    <submittedName>
        <fullName evidence="1">SnoaL-like domain-containing protein</fullName>
    </submittedName>
</protein>
<dbReference type="SUPFAM" id="SSF54427">
    <property type="entry name" value="NTF2-like"/>
    <property type="match status" value="1"/>
</dbReference>
<keyword evidence="2" id="KW-1185">Reference proteome</keyword>
<accession>A0A7X6M0P9</accession>
<reference evidence="1 2" key="1">
    <citation type="submission" date="2020-04" db="EMBL/GenBank/DDBJ databases">
        <title>MicrobeNet Type strains.</title>
        <authorList>
            <person name="Nicholson A.C."/>
        </authorList>
    </citation>
    <scope>NUCLEOTIDE SEQUENCE [LARGE SCALE GENOMIC DNA]</scope>
    <source>
        <strain evidence="1 2">DSM 44445</strain>
    </source>
</reference>
<organism evidence="1 2">
    <name type="scientific">Nocardia veterana</name>
    <dbReference type="NCBI Taxonomy" id="132249"/>
    <lineage>
        <taxon>Bacteria</taxon>
        <taxon>Bacillati</taxon>
        <taxon>Actinomycetota</taxon>
        <taxon>Actinomycetes</taxon>
        <taxon>Mycobacteriales</taxon>
        <taxon>Nocardiaceae</taxon>
        <taxon>Nocardia</taxon>
    </lineage>
</organism>
<sequence length="128" mass="14821">MAERDIDRALAAYCRGIDRRDAELLRSVYHDDAIDDHGDSLGGAPDAYVEWVIGCRYIDRFENRPGPGWRISHRIVVREWRIRQPMLPEADQPPGFARSRRDRIDLSYLKRLPTRAEAAEAGSSAQWW</sequence>
<dbReference type="InterPro" id="IPR032710">
    <property type="entry name" value="NTF2-like_dom_sf"/>
</dbReference>
<proteinExistence type="predicted"/>
<dbReference type="Proteomes" id="UP000523447">
    <property type="component" value="Unassembled WGS sequence"/>
</dbReference>
<evidence type="ECO:0000313" key="1">
    <source>
        <dbReference type="EMBL" id="NKY87599.1"/>
    </source>
</evidence>
<dbReference type="Gene3D" id="3.10.450.50">
    <property type="match status" value="1"/>
</dbReference>
<dbReference type="AlphaFoldDB" id="A0A7X6M0P9"/>
<comment type="caution">
    <text evidence="1">The sequence shown here is derived from an EMBL/GenBank/DDBJ whole genome shotgun (WGS) entry which is preliminary data.</text>
</comment>
<evidence type="ECO:0000313" key="2">
    <source>
        <dbReference type="Proteomes" id="UP000523447"/>
    </source>
</evidence>
<gene>
    <name evidence="1" type="ORF">HGA07_18430</name>
</gene>
<dbReference type="EMBL" id="JAAXPE010000019">
    <property type="protein sequence ID" value="NKY87599.1"/>
    <property type="molecule type" value="Genomic_DNA"/>
</dbReference>
<name>A0A7X6M0P9_9NOCA</name>